<sequence>MGWASFALAPAASGGGEAAVARKPDHMEVWSISTDGAVNDSYFYDNAGWKSFQLAPPGSASQGGICSISRYPETMEVFWISPGGLVSNANWYGDRNPAWSKFQLPVPGPAATAAPGAITCLSRKPEHIEVFWITPTGAVRDAFLYTPNAWGGFELAPPGSAAPGAITCVSRTPNAMEVWWIGRDGSIHSAVDSNPDGGQSWAPFQIFGPGSAVPGALASMSRSPLAKDIFWITPAGGVHSGWAYNEGKWSQFSLASPGSVAVISGTAITSIGTKARDNDTEEVWWVGKGGDVQDAYWYGPAGWKTFQLVPFGVAAKGGIATTSRTSRSLEIFYGKTDNSLGDSWIFLTPPKWTLTFRDLTQDQRQEKGGDSVGGVVSVFVKLIDRHVETYSFAFPPKGAYKLENDGRAGKAGGTAHVNIRLYEGAAEEISIVMNMVEFDPDDGDSSAFLGVIEKAAGGAIDSAIKAGAAAIPFVGSVVGAAASAFLDILKDTIRDILFGRNDVYYPGTLVLHENEPGIKPVRVINHDGGGDLGVYTATFELKVDAPST</sequence>
<protein>
    <submittedName>
        <fullName evidence="1">Uncharacterized protein</fullName>
    </submittedName>
</protein>
<dbReference type="Gene3D" id="2.120.10.70">
    <property type="entry name" value="Fucose-specific lectin"/>
    <property type="match status" value="2"/>
</dbReference>
<dbReference type="EMBL" id="JALJOS010000008">
    <property type="protein sequence ID" value="KAK9835600.1"/>
    <property type="molecule type" value="Genomic_DNA"/>
</dbReference>
<evidence type="ECO:0000313" key="1">
    <source>
        <dbReference type="EMBL" id="KAK9835600.1"/>
    </source>
</evidence>
<name>A0AAW1RPW6_9CHLO</name>
<keyword evidence="2" id="KW-1185">Reference proteome</keyword>
<dbReference type="Proteomes" id="UP001438707">
    <property type="component" value="Unassembled WGS sequence"/>
</dbReference>
<proteinExistence type="predicted"/>
<reference evidence="1 2" key="1">
    <citation type="journal article" date="2024" name="Nat. Commun.">
        <title>Phylogenomics reveals the evolutionary origins of lichenization in chlorophyte algae.</title>
        <authorList>
            <person name="Puginier C."/>
            <person name="Libourel C."/>
            <person name="Otte J."/>
            <person name="Skaloud P."/>
            <person name="Haon M."/>
            <person name="Grisel S."/>
            <person name="Petersen M."/>
            <person name="Berrin J.G."/>
            <person name="Delaux P.M."/>
            <person name="Dal Grande F."/>
            <person name="Keller J."/>
        </authorList>
    </citation>
    <scope>NUCLEOTIDE SEQUENCE [LARGE SCALE GENOMIC DNA]</scope>
    <source>
        <strain evidence="1 2">SAG 2145</strain>
    </source>
</reference>
<gene>
    <name evidence="1" type="ORF">WJX74_003843</name>
</gene>
<dbReference type="SUPFAM" id="SSF89372">
    <property type="entry name" value="Fucose-specific lectin"/>
    <property type="match status" value="2"/>
</dbReference>
<evidence type="ECO:0000313" key="2">
    <source>
        <dbReference type="Proteomes" id="UP001438707"/>
    </source>
</evidence>
<accession>A0AAW1RPW6</accession>
<organism evidence="1 2">
    <name type="scientific">Apatococcus lobatus</name>
    <dbReference type="NCBI Taxonomy" id="904363"/>
    <lineage>
        <taxon>Eukaryota</taxon>
        <taxon>Viridiplantae</taxon>
        <taxon>Chlorophyta</taxon>
        <taxon>core chlorophytes</taxon>
        <taxon>Trebouxiophyceae</taxon>
        <taxon>Chlorellales</taxon>
        <taxon>Chlorellaceae</taxon>
        <taxon>Apatococcus</taxon>
    </lineage>
</organism>
<dbReference type="AlphaFoldDB" id="A0AAW1RPW6"/>
<comment type="caution">
    <text evidence="1">The sequence shown here is derived from an EMBL/GenBank/DDBJ whole genome shotgun (WGS) entry which is preliminary data.</text>
</comment>